<dbReference type="AlphaFoldDB" id="A0A1B7MWF5"/>
<keyword evidence="2" id="KW-1185">Reference proteome</keyword>
<dbReference type="EMBL" id="KV448384">
    <property type="protein sequence ID" value="OAX36919.1"/>
    <property type="molecule type" value="Genomic_DNA"/>
</dbReference>
<evidence type="ECO:0000313" key="2">
    <source>
        <dbReference type="Proteomes" id="UP000092154"/>
    </source>
</evidence>
<dbReference type="Proteomes" id="UP000092154">
    <property type="component" value="Unassembled WGS sequence"/>
</dbReference>
<organism evidence="1 2">
    <name type="scientific">Rhizopogon vinicolor AM-OR11-026</name>
    <dbReference type="NCBI Taxonomy" id="1314800"/>
    <lineage>
        <taxon>Eukaryota</taxon>
        <taxon>Fungi</taxon>
        <taxon>Dikarya</taxon>
        <taxon>Basidiomycota</taxon>
        <taxon>Agaricomycotina</taxon>
        <taxon>Agaricomycetes</taxon>
        <taxon>Agaricomycetidae</taxon>
        <taxon>Boletales</taxon>
        <taxon>Suillineae</taxon>
        <taxon>Rhizopogonaceae</taxon>
        <taxon>Rhizopogon</taxon>
    </lineage>
</organism>
<reference evidence="1 2" key="1">
    <citation type="submission" date="2016-06" db="EMBL/GenBank/DDBJ databases">
        <title>Comparative genomics of the ectomycorrhizal sister species Rhizopogon vinicolor and Rhizopogon vesiculosus (Basidiomycota: Boletales) reveals a divergence of the mating type B locus.</title>
        <authorList>
            <consortium name="DOE Joint Genome Institute"/>
            <person name="Mujic A.B."/>
            <person name="Kuo A."/>
            <person name="Tritt A."/>
            <person name="Lipzen A."/>
            <person name="Chen C."/>
            <person name="Johnson J."/>
            <person name="Sharma A."/>
            <person name="Barry K."/>
            <person name="Grigoriev I.V."/>
            <person name="Spatafora J.W."/>
        </authorList>
    </citation>
    <scope>NUCLEOTIDE SEQUENCE [LARGE SCALE GENOMIC DNA]</scope>
    <source>
        <strain evidence="1 2">AM-OR11-026</strain>
    </source>
</reference>
<dbReference type="OrthoDB" id="2650222at2759"/>
<protein>
    <submittedName>
        <fullName evidence="1">Uncharacterized protein</fullName>
    </submittedName>
</protein>
<name>A0A1B7MWF5_9AGAM</name>
<gene>
    <name evidence="1" type="ORF">K503DRAFT_857681</name>
</gene>
<evidence type="ECO:0000313" key="1">
    <source>
        <dbReference type="EMBL" id="OAX36919.1"/>
    </source>
</evidence>
<accession>A0A1B7MWF5</accession>
<proteinExistence type="predicted"/>
<dbReference type="InParanoid" id="A0A1B7MWF5"/>
<sequence>MRWAHAALVSQPSIRAAMTCQHGVYSNQGGLLQPCTRMQFSTMNCIFIHTTIIDSSRWFSSQDPNSHFHGRLLKVWFEFRLQLHSQLRICPLTPTPTGIAILSFFNLHILIHNLCHGLLKFEWSLHEGRSYRPS</sequence>